<evidence type="ECO:0000259" key="2">
    <source>
        <dbReference type="Pfam" id="PF19289"/>
    </source>
</evidence>
<dbReference type="PANTHER" id="PTHR30624:SF4">
    <property type="entry name" value="METALLOPROTEASE TLDD"/>
    <property type="match status" value="1"/>
</dbReference>
<dbReference type="GO" id="GO:0005829">
    <property type="term" value="C:cytosol"/>
    <property type="evidence" value="ECO:0007669"/>
    <property type="project" value="TreeGrafter"/>
</dbReference>
<feature type="domain" description="Metalloprotease TldD/E C-terminal" evidence="2">
    <location>
        <begin position="240"/>
        <end position="453"/>
    </location>
</feature>
<dbReference type="Pfam" id="PF19289">
    <property type="entry name" value="PmbA_TldD_3rd"/>
    <property type="match status" value="1"/>
</dbReference>
<organism evidence="3">
    <name type="scientific">Treponema denticola H-22</name>
    <dbReference type="NCBI Taxonomy" id="999432"/>
    <lineage>
        <taxon>Bacteria</taxon>
        <taxon>Pseudomonadati</taxon>
        <taxon>Spirochaetota</taxon>
        <taxon>Spirochaetia</taxon>
        <taxon>Spirochaetales</taxon>
        <taxon>Treponemataceae</taxon>
        <taxon>Treponema</taxon>
    </lineage>
</organism>
<sequence>MKQKMSKFLTDSKPVLKKLIEELSKEFEYVSILGSDSKGKSYSVRKTAVSVGDSFSTERGVVLRVYNGLGYSEYSFDVIDGENIKKEIRRIAKTDIEFLKSKNLERIKYPVIEEEALTKSFYAEVKESFDSMNDEQKIKRLESVMKKGFDYCPEMIDFQVRYEEVSVCKIFLSQKKDLEQAYAYAISYLNPYLKKGEAVKHSYQDFSGNCGIEILHEVEDNIKKSIDAAKELLDAERIKPGVYDIICKQNVTGLIAHEAFGHGVEMDMFVKNRAKAKEFIGKKVASEITDMHDGAAAAEQVSSYLFDDEGVLAQDTHIIEKGILKRGICDTLSALSLGIKPTGNGKRESFERKAYTRMTNTFFSTKNSSLDEMIKSVDFGYLLDGYFSGMEDPKNWGIQCAVEKGYEIKDGKLTGKIVGPIFLTGYVPELLSSISMISGDEDFELEGSGFCGKGYKEYVRTSAGGGYIKARGRLG</sequence>
<dbReference type="PANTHER" id="PTHR30624">
    <property type="entry name" value="UNCHARACTERIZED PROTEIN TLDD AND PMBA"/>
    <property type="match status" value="1"/>
</dbReference>
<dbReference type="AlphaFoldDB" id="A0A0E2E7T4"/>
<accession>A0A0E2E7T4</accession>
<dbReference type="GO" id="GO:0008237">
    <property type="term" value="F:metallopeptidase activity"/>
    <property type="evidence" value="ECO:0007669"/>
    <property type="project" value="InterPro"/>
</dbReference>
<evidence type="ECO:0000313" key="3">
    <source>
        <dbReference type="EMBL" id="EMB35915.1"/>
    </source>
</evidence>
<dbReference type="GO" id="GO:0006508">
    <property type="term" value="P:proteolysis"/>
    <property type="evidence" value="ECO:0007669"/>
    <property type="project" value="InterPro"/>
</dbReference>
<comment type="similarity">
    <text evidence="1">Belongs to the peptidase U62 family.</text>
</comment>
<dbReference type="InterPro" id="IPR035068">
    <property type="entry name" value="TldD/PmbA_N"/>
</dbReference>
<dbReference type="EMBL" id="AGDV01000001">
    <property type="protein sequence ID" value="EMB35915.1"/>
    <property type="molecule type" value="Genomic_DNA"/>
</dbReference>
<reference evidence="3" key="1">
    <citation type="submission" date="2012-01" db="EMBL/GenBank/DDBJ databases">
        <title>The Genome Sequence of Treponema denticola H-22.</title>
        <authorList>
            <consortium name="The Broad Institute Genome Sequencing Platform"/>
            <person name="Earl A."/>
            <person name="Ward D."/>
            <person name="Feldgarden M."/>
            <person name="Gevers D."/>
            <person name="Blanton J.M."/>
            <person name="Fenno C.J."/>
            <person name="Baranova O.V."/>
            <person name="Mathney J."/>
            <person name="Dewhirst F.E."/>
            <person name="Izard J."/>
            <person name="Young S.K."/>
            <person name="Zeng Q."/>
            <person name="Gargeya S."/>
            <person name="Fitzgerald M."/>
            <person name="Haas B."/>
            <person name="Abouelleil A."/>
            <person name="Alvarado L."/>
            <person name="Arachchi H.M."/>
            <person name="Berlin A."/>
            <person name="Chapman S.B."/>
            <person name="Gearin G."/>
            <person name="Goldberg J."/>
            <person name="Griggs A."/>
            <person name="Gujja S."/>
            <person name="Hansen M."/>
            <person name="Heiman D."/>
            <person name="Howarth C."/>
            <person name="Larimer J."/>
            <person name="Lui A."/>
            <person name="MacDonald P.J.P."/>
            <person name="McCowen C."/>
            <person name="Montmayeur A."/>
            <person name="Murphy C."/>
            <person name="Neiman D."/>
            <person name="Pearson M."/>
            <person name="Priest M."/>
            <person name="Roberts A."/>
            <person name="Saif S."/>
            <person name="Shea T."/>
            <person name="Sisk P."/>
            <person name="Stolte C."/>
            <person name="Sykes S."/>
            <person name="Wortman J."/>
            <person name="Nusbaum C."/>
            <person name="Birren B."/>
        </authorList>
    </citation>
    <scope>NUCLEOTIDE SEQUENCE [LARGE SCALE GENOMIC DNA]</scope>
    <source>
        <strain evidence="3">H-22</strain>
    </source>
</reference>
<dbReference type="InterPro" id="IPR051463">
    <property type="entry name" value="Peptidase_U62_metallo"/>
</dbReference>
<name>A0A0E2E7T4_TREDN</name>
<dbReference type="SUPFAM" id="SSF111283">
    <property type="entry name" value="Putative modulator of DNA gyrase, PmbA/TldD"/>
    <property type="match status" value="1"/>
</dbReference>
<evidence type="ECO:0000256" key="1">
    <source>
        <dbReference type="ARBA" id="ARBA00005836"/>
    </source>
</evidence>
<protein>
    <recommendedName>
        <fullName evidence="2">Metalloprotease TldD/E C-terminal domain-containing protein</fullName>
    </recommendedName>
</protein>
<dbReference type="HOGENOM" id="CLU_026425_1_1_12"/>
<dbReference type="Gene3D" id="3.30.2290.10">
    <property type="entry name" value="PmbA/TldD superfamily"/>
    <property type="match status" value="1"/>
</dbReference>
<gene>
    <name evidence="3" type="ORF">HMPREF9726_00107</name>
</gene>
<dbReference type="InterPro" id="IPR045569">
    <property type="entry name" value="Metalloprtase-TldD/E_C"/>
</dbReference>
<comment type="caution">
    <text evidence="3">The sequence shown here is derived from an EMBL/GenBank/DDBJ whole genome shotgun (WGS) entry which is preliminary data.</text>
</comment>
<dbReference type="InterPro" id="IPR036059">
    <property type="entry name" value="TldD/PmbA_sf"/>
</dbReference>
<dbReference type="PATRIC" id="fig|999432.5.peg.111"/>
<dbReference type="Proteomes" id="UP000011705">
    <property type="component" value="Chromosome"/>
</dbReference>
<dbReference type="RefSeq" id="WP_002682596.1">
    <property type="nucleotide sequence ID" value="NZ_CM001795.1"/>
</dbReference>
<proteinExistence type="inferred from homology"/>